<keyword evidence="3" id="KW-0808">Transferase</keyword>
<sequence length="563" mass="65806">MLPDGQGWDVAKVLLLFDRLTAEKFLSIPISSGRGENFRVWHFNFNGLYTVKSGYWVAFDSFSPITETSSSLCLDQVLWKWIWNLKVPPKVQNFMWRLCFNALPSMKNLFRRRASPSASCQICGHPEESIEHIFLLCPWTQPIWFGSMFQWIVDDLSVQRMDVWVWQKLKLIREAWGNWKDNQALFMSICWEIWKRRNFFYFEQAKVNPLAVLHLALEKFAEFFKCGSVSLVPPPLPSYVVPNHPSFVRNWNEQGWFRVNVDAALQDSSSLCATYFLLRDDHGALLTGFSQKFWSHSPLVAEALALRESMYACVNLELVKVNFESDCKAILDAVYQEDTPWSIEDIMADIKHMLRANASFAVYWIPCSLNSPADWVAQATLRNSLTPLWTSCPPPDLRSLLLADRIFPSKVWALLIVYPRPVRPSLCPRHVSQNHPEAMACRMMKKWWWWWCEWVSQGRWRSRRSRAMPPAPDSTGCGGAPRRRRPLWWRHTRISPHGIARRRDSESNRRRGIVRGMKGLLLVEMGLRRLAELRLRLGWAERESWGRECRGRRRRMGIEEGKT</sequence>
<keyword evidence="3" id="KW-0695">RNA-directed DNA polymerase</keyword>
<dbReference type="PANTHER" id="PTHR47074:SF21">
    <property type="entry name" value="RNASE H TYPE-1 DOMAIN-CONTAINING PROTEIN"/>
    <property type="match status" value="1"/>
</dbReference>
<dbReference type="InterPro" id="IPR002156">
    <property type="entry name" value="RNaseH_domain"/>
</dbReference>
<dbReference type="GO" id="GO:0003676">
    <property type="term" value="F:nucleic acid binding"/>
    <property type="evidence" value="ECO:0007669"/>
    <property type="project" value="InterPro"/>
</dbReference>
<protein>
    <submittedName>
        <fullName evidence="3">Reverse transcriptase</fullName>
    </submittedName>
</protein>
<dbReference type="InterPro" id="IPR026960">
    <property type="entry name" value="RVT-Znf"/>
</dbReference>
<dbReference type="EMBL" id="JAAIUW010000004">
    <property type="protein sequence ID" value="KAF7834579.1"/>
    <property type="molecule type" value="Genomic_DNA"/>
</dbReference>
<dbReference type="GO" id="GO:0004523">
    <property type="term" value="F:RNA-DNA hybrid ribonuclease activity"/>
    <property type="evidence" value="ECO:0007669"/>
    <property type="project" value="InterPro"/>
</dbReference>
<keyword evidence="4" id="KW-1185">Reference proteome</keyword>
<proteinExistence type="predicted"/>
<reference evidence="3" key="1">
    <citation type="submission" date="2020-09" db="EMBL/GenBank/DDBJ databases">
        <title>Genome-Enabled Discovery of Anthraquinone Biosynthesis in Senna tora.</title>
        <authorList>
            <person name="Kang S.-H."/>
            <person name="Pandey R.P."/>
            <person name="Lee C.-M."/>
            <person name="Sim J.-S."/>
            <person name="Jeong J.-T."/>
            <person name="Choi B.-S."/>
            <person name="Jung M."/>
            <person name="Ginzburg D."/>
            <person name="Zhao K."/>
            <person name="Won S.Y."/>
            <person name="Oh T.-J."/>
            <person name="Yu Y."/>
            <person name="Kim N.-H."/>
            <person name="Lee O.R."/>
            <person name="Lee T.-H."/>
            <person name="Bashyal P."/>
            <person name="Kim T.-S."/>
            <person name="Lee W.-H."/>
            <person name="Kawkins C."/>
            <person name="Kim C.-K."/>
            <person name="Kim J.S."/>
            <person name="Ahn B.O."/>
            <person name="Rhee S.Y."/>
            <person name="Sohng J.K."/>
        </authorList>
    </citation>
    <scope>NUCLEOTIDE SEQUENCE</scope>
    <source>
        <tissue evidence="3">Leaf</tissue>
    </source>
</reference>
<dbReference type="InterPro" id="IPR036397">
    <property type="entry name" value="RNaseH_sf"/>
</dbReference>
<accession>A0A834WXX1</accession>
<name>A0A834WXX1_9FABA</name>
<dbReference type="OrthoDB" id="1412470at2759"/>
<organism evidence="3 4">
    <name type="scientific">Senna tora</name>
    <dbReference type="NCBI Taxonomy" id="362788"/>
    <lineage>
        <taxon>Eukaryota</taxon>
        <taxon>Viridiplantae</taxon>
        <taxon>Streptophyta</taxon>
        <taxon>Embryophyta</taxon>
        <taxon>Tracheophyta</taxon>
        <taxon>Spermatophyta</taxon>
        <taxon>Magnoliopsida</taxon>
        <taxon>eudicotyledons</taxon>
        <taxon>Gunneridae</taxon>
        <taxon>Pentapetalae</taxon>
        <taxon>rosids</taxon>
        <taxon>fabids</taxon>
        <taxon>Fabales</taxon>
        <taxon>Fabaceae</taxon>
        <taxon>Caesalpinioideae</taxon>
        <taxon>Cassia clade</taxon>
        <taxon>Senna</taxon>
    </lineage>
</organism>
<dbReference type="Proteomes" id="UP000634136">
    <property type="component" value="Unassembled WGS sequence"/>
</dbReference>
<evidence type="ECO:0000313" key="4">
    <source>
        <dbReference type="Proteomes" id="UP000634136"/>
    </source>
</evidence>
<dbReference type="Pfam" id="PF13966">
    <property type="entry name" value="zf-RVT"/>
    <property type="match status" value="1"/>
</dbReference>
<keyword evidence="3" id="KW-0548">Nucleotidyltransferase</keyword>
<evidence type="ECO:0000259" key="1">
    <source>
        <dbReference type="Pfam" id="PF13456"/>
    </source>
</evidence>
<dbReference type="GO" id="GO:0003964">
    <property type="term" value="F:RNA-directed DNA polymerase activity"/>
    <property type="evidence" value="ECO:0007669"/>
    <property type="project" value="UniProtKB-KW"/>
</dbReference>
<evidence type="ECO:0000259" key="2">
    <source>
        <dbReference type="Pfam" id="PF13966"/>
    </source>
</evidence>
<dbReference type="AlphaFoldDB" id="A0A834WXX1"/>
<dbReference type="InterPro" id="IPR044730">
    <property type="entry name" value="RNase_H-like_dom_plant"/>
</dbReference>
<feature type="domain" description="RNase H type-1" evidence="1">
    <location>
        <begin position="260"/>
        <end position="379"/>
    </location>
</feature>
<dbReference type="Pfam" id="PF13456">
    <property type="entry name" value="RVT_3"/>
    <property type="match status" value="1"/>
</dbReference>
<dbReference type="PANTHER" id="PTHR47074">
    <property type="entry name" value="BNAC02G40300D PROTEIN"/>
    <property type="match status" value="1"/>
</dbReference>
<dbReference type="InterPro" id="IPR012337">
    <property type="entry name" value="RNaseH-like_sf"/>
</dbReference>
<dbReference type="SUPFAM" id="SSF53098">
    <property type="entry name" value="Ribonuclease H-like"/>
    <property type="match status" value="1"/>
</dbReference>
<comment type="caution">
    <text evidence="3">The sequence shown here is derived from an EMBL/GenBank/DDBJ whole genome shotgun (WGS) entry which is preliminary data.</text>
</comment>
<dbReference type="CDD" id="cd06222">
    <property type="entry name" value="RNase_H_like"/>
    <property type="match status" value="1"/>
</dbReference>
<evidence type="ECO:0000313" key="3">
    <source>
        <dbReference type="EMBL" id="KAF7834579.1"/>
    </source>
</evidence>
<dbReference type="InterPro" id="IPR052929">
    <property type="entry name" value="RNase_H-like_EbsB-rel"/>
</dbReference>
<gene>
    <name evidence="3" type="ORF">G2W53_009438</name>
</gene>
<feature type="domain" description="Reverse transcriptase zinc-binding" evidence="2">
    <location>
        <begin position="76"/>
        <end position="144"/>
    </location>
</feature>
<dbReference type="Gene3D" id="3.30.420.10">
    <property type="entry name" value="Ribonuclease H-like superfamily/Ribonuclease H"/>
    <property type="match status" value="1"/>
</dbReference>